<sequence length="186" mass="21296">MEKNLEVQVEVNFTNLSDIAEINGYLKKEHKEKIMKSVNALRETFNNIMLENIEKDKLIKELQVQQSLQLLESQAPTTQNLYSGAVKRNEGKTKEKKGFQLVVRSKTQQSSEYMKTLIKTKLNPTELKVGVSSFKALKNGNLVIETQNKVETDTICKNINEKCGIELEANTKKLRKPRLIIFNVPE</sequence>
<organism evidence="1 2">
    <name type="scientific">Periplaneta americana</name>
    <name type="common">American cockroach</name>
    <name type="synonym">Blatta americana</name>
    <dbReference type="NCBI Taxonomy" id="6978"/>
    <lineage>
        <taxon>Eukaryota</taxon>
        <taxon>Metazoa</taxon>
        <taxon>Ecdysozoa</taxon>
        <taxon>Arthropoda</taxon>
        <taxon>Hexapoda</taxon>
        <taxon>Insecta</taxon>
        <taxon>Pterygota</taxon>
        <taxon>Neoptera</taxon>
        <taxon>Polyneoptera</taxon>
        <taxon>Dictyoptera</taxon>
        <taxon>Blattodea</taxon>
        <taxon>Blattoidea</taxon>
        <taxon>Blattidae</taxon>
        <taxon>Blattinae</taxon>
        <taxon>Periplaneta</taxon>
    </lineage>
</organism>
<evidence type="ECO:0000313" key="1">
    <source>
        <dbReference type="EMBL" id="KAJ4434170.1"/>
    </source>
</evidence>
<accession>A0ABQ8SJ44</accession>
<keyword evidence="2" id="KW-1185">Reference proteome</keyword>
<name>A0ABQ8SJ44_PERAM</name>
<dbReference type="EMBL" id="JAJSOF020000026">
    <property type="protein sequence ID" value="KAJ4434170.1"/>
    <property type="molecule type" value="Genomic_DNA"/>
</dbReference>
<evidence type="ECO:0000313" key="2">
    <source>
        <dbReference type="Proteomes" id="UP001148838"/>
    </source>
</evidence>
<reference evidence="1 2" key="1">
    <citation type="journal article" date="2022" name="Allergy">
        <title>Genome assembly and annotation of Periplaneta americana reveal a comprehensive cockroach allergen profile.</title>
        <authorList>
            <person name="Wang L."/>
            <person name="Xiong Q."/>
            <person name="Saelim N."/>
            <person name="Wang L."/>
            <person name="Nong W."/>
            <person name="Wan A.T."/>
            <person name="Shi M."/>
            <person name="Liu X."/>
            <person name="Cao Q."/>
            <person name="Hui J.H.L."/>
            <person name="Sookrung N."/>
            <person name="Leung T.F."/>
            <person name="Tungtrongchitr A."/>
            <person name="Tsui S.K.W."/>
        </authorList>
    </citation>
    <scope>NUCLEOTIDE SEQUENCE [LARGE SCALE GENOMIC DNA]</scope>
    <source>
        <strain evidence="1">PWHHKU_190912</strain>
    </source>
</reference>
<protein>
    <submittedName>
        <fullName evidence="1">Uncharacterized protein</fullName>
    </submittedName>
</protein>
<proteinExistence type="predicted"/>
<comment type="caution">
    <text evidence="1">The sequence shown here is derived from an EMBL/GenBank/DDBJ whole genome shotgun (WGS) entry which is preliminary data.</text>
</comment>
<gene>
    <name evidence="1" type="ORF">ANN_31046</name>
</gene>
<dbReference type="Proteomes" id="UP001148838">
    <property type="component" value="Unassembled WGS sequence"/>
</dbReference>